<dbReference type="SUPFAM" id="SSF46785">
    <property type="entry name" value="Winged helix' DNA-binding domain"/>
    <property type="match status" value="1"/>
</dbReference>
<dbReference type="InterPro" id="IPR052509">
    <property type="entry name" value="Metal_resp_DNA-bind_regulator"/>
</dbReference>
<keyword evidence="3" id="KW-1185">Reference proteome</keyword>
<dbReference type="Gene3D" id="1.10.10.10">
    <property type="entry name" value="Winged helix-like DNA-binding domain superfamily/Winged helix DNA-binding domain"/>
    <property type="match status" value="1"/>
</dbReference>
<comment type="caution">
    <text evidence="2">The sequence shown here is derived from an EMBL/GenBank/DDBJ whole genome shotgun (WGS) entry which is preliminary data.</text>
</comment>
<dbReference type="PANTHER" id="PTHR33169">
    <property type="entry name" value="PADR-FAMILY TRANSCRIPTIONAL REGULATOR"/>
    <property type="match status" value="1"/>
</dbReference>
<gene>
    <name evidence="2" type="ORF">HJG52_05490</name>
</gene>
<dbReference type="Proteomes" id="UP000588586">
    <property type="component" value="Unassembled WGS sequence"/>
</dbReference>
<accession>A0A849HLF7</accession>
<reference evidence="2 3" key="1">
    <citation type="submission" date="2020-04" db="EMBL/GenBank/DDBJ databases">
        <title>Knoellia sp. isolate from air conditioner.</title>
        <authorList>
            <person name="Chea S."/>
            <person name="Kim D.-U."/>
        </authorList>
    </citation>
    <scope>NUCLEOTIDE SEQUENCE [LARGE SCALE GENOMIC DNA]</scope>
    <source>
        <strain evidence="2 3">DB2414S</strain>
    </source>
</reference>
<dbReference type="InterPro" id="IPR005149">
    <property type="entry name" value="Tscrpt_reg_PadR_N"/>
</dbReference>
<protein>
    <submittedName>
        <fullName evidence="2">PadR family transcriptional regulator</fullName>
    </submittedName>
</protein>
<dbReference type="RefSeq" id="WP_171242476.1">
    <property type="nucleotide sequence ID" value="NZ_JABEPQ010000001.1"/>
</dbReference>
<organism evidence="2 3">
    <name type="scientific">Knoellia koreensis</name>
    <dbReference type="NCBI Taxonomy" id="2730921"/>
    <lineage>
        <taxon>Bacteria</taxon>
        <taxon>Bacillati</taxon>
        <taxon>Actinomycetota</taxon>
        <taxon>Actinomycetes</taxon>
        <taxon>Micrococcales</taxon>
        <taxon>Intrasporangiaceae</taxon>
        <taxon>Knoellia</taxon>
    </lineage>
</organism>
<name>A0A849HLF7_9MICO</name>
<proteinExistence type="predicted"/>
<evidence type="ECO:0000313" key="3">
    <source>
        <dbReference type="Proteomes" id="UP000588586"/>
    </source>
</evidence>
<evidence type="ECO:0000313" key="2">
    <source>
        <dbReference type="EMBL" id="NNM45457.1"/>
    </source>
</evidence>
<dbReference type="EMBL" id="JABEPQ010000001">
    <property type="protein sequence ID" value="NNM45457.1"/>
    <property type="molecule type" value="Genomic_DNA"/>
</dbReference>
<evidence type="ECO:0000259" key="1">
    <source>
        <dbReference type="Pfam" id="PF03551"/>
    </source>
</evidence>
<dbReference type="Pfam" id="PF03551">
    <property type="entry name" value="PadR"/>
    <property type="match status" value="1"/>
</dbReference>
<dbReference type="InterPro" id="IPR036390">
    <property type="entry name" value="WH_DNA-bd_sf"/>
</dbReference>
<dbReference type="AlphaFoldDB" id="A0A849HLF7"/>
<sequence>MATEEVWPSDWLRGVLAVTVLAVLQRGAAHGYAIAAALSEAGLGTVKGGTLYPLLGRLETAGHLEAQWLPGDGGPGRKVYVLTDSGRRHLADQRDRWADFTTLTTALIEGETTGVRR</sequence>
<dbReference type="InterPro" id="IPR036388">
    <property type="entry name" value="WH-like_DNA-bd_sf"/>
</dbReference>
<feature type="domain" description="Transcription regulator PadR N-terminal" evidence="1">
    <location>
        <begin position="20"/>
        <end position="91"/>
    </location>
</feature>
<dbReference type="PANTHER" id="PTHR33169:SF14">
    <property type="entry name" value="TRANSCRIPTIONAL REGULATOR RV3488"/>
    <property type="match status" value="1"/>
</dbReference>